<feature type="transmembrane region" description="Helical" evidence="1">
    <location>
        <begin position="86"/>
        <end position="116"/>
    </location>
</feature>
<keyword evidence="1" id="KW-1133">Transmembrane helix</keyword>
<keyword evidence="1" id="KW-0472">Membrane</keyword>
<keyword evidence="1" id="KW-0812">Transmembrane</keyword>
<keyword evidence="2" id="KW-0614">Plasmid</keyword>
<reference evidence="2 5" key="2">
    <citation type="journal article" date="2019" name="Nat. Commun.">
        <title>A new type of DNA phosphorothioation-based antiviral system in archaea.</title>
        <authorList>
            <person name="Xiong L."/>
            <person name="Liu S."/>
            <person name="Chen S."/>
            <person name="Xiao Y."/>
            <person name="Zhu B."/>
            <person name="Gao Y."/>
            <person name="Zhang Y."/>
            <person name="Chen B."/>
            <person name="Luo J."/>
            <person name="Deng Z."/>
            <person name="Chen X."/>
            <person name="Wang L."/>
            <person name="Chen S."/>
        </authorList>
    </citation>
    <scope>NUCLEOTIDE SEQUENCE [LARGE SCALE GENOMIC DNA]</scope>
    <source>
        <strain evidence="2 5">CGMCC 1.10331</strain>
        <plasmid evidence="2 5">unnamed3</plasmid>
    </source>
</reference>
<evidence type="ECO:0000256" key="1">
    <source>
        <dbReference type="SAM" id="Phobius"/>
    </source>
</evidence>
<dbReference type="GeneID" id="39859961"/>
<feature type="transmembrane region" description="Helical" evidence="1">
    <location>
        <begin position="12"/>
        <end position="37"/>
    </location>
</feature>
<evidence type="ECO:0000313" key="4">
    <source>
        <dbReference type="Proteomes" id="UP000236740"/>
    </source>
</evidence>
<dbReference type="RefSeq" id="WP_103992990.1">
    <property type="nucleotide sequence ID" value="NZ_CP031314.1"/>
</dbReference>
<evidence type="ECO:0000313" key="3">
    <source>
        <dbReference type="EMBL" id="SEG72032.1"/>
    </source>
</evidence>
<gene>
    <name evidence="2" type="ORF">DV707_17705</name>
    <name evidence="3" type="ORF">SAMN04488133_3451</name>
</gene>
<keyword evidence="4" id="KW-1185">Reference proteome</keyword>
<sequence>MVERTELKNAAIGAVVTIVLSFTGFSALLGGAIAGYLQKVPPKRGAKTGAISGGIAVVPILLVLILGFGLFLWQPGALGVPGGVELAIILLVMFPLLFAWIIGLSAVGGYVGAYLYSNAQSTSRESGAPREQ</sequence>
<dbReference type="AlphaFoldDB" id="A0A1H6CGN5"/>
<dbReference type="Proteomes" id="UP000296733">
    <property type="component" value="Plasmid unnamed3"/>
</dbReference>
<accession>A0A1H6CGN5</accession>
<dbReference type="EMBL" id="FNVN01000007">
    <property type="protein sequence ID" value="SEG72032.1"/>
    <property type="molecule type" value="Genomic_DNA"/>
</dbReference>
<dbReference type="KEGG" id="hlm:DV707_17705"/>
<dbReference type="OrthoDB" id="341846at2157"/>
<geneLocation type="plasmid" evidence="2">
    <name>unnamed3</name>
</geneLocation>
<evidence type="ECO:0000313" key="2">
    <source>
        <dbReference type="EMBL" id="QCC49569.1"/>
    </source>
</evidence>
<dbReference type="InterPro" id="IPR040493">
    <property type="entry name" value="DUF5518"/>
</dbReference>
<proteinExistence type="predicted"/>
<evidence type="ECO:0000313" key="5">
    <source>
        <dbReference type="Proteomes" id="UP000296733"/>
    </source>
</evidence>
<feature type="transmembrane region" description="Helical" evidence="1">
    <location>
        <begin position="49"/>
        <end position="74"/>
    </location>
</feature>
<reference evidence="3 4" key="1">
    <citation type="submission" date="2016-10" db="EMBL/GenBank/DDBJ databases">
        <authorList>
            <person name="de Groot N.N."/>
        </authorList>
    </citation>
    <scope>NUCLEOTIDE SEQUENCE [LARGE SCALE GENOMIC DNA]</scope>
    <source>
        <strain evidence="3 4">CGMCC 1.10331</strain>
    </source>
</reference>
<protein>
    <recommendedName>
        <fullName evidence="6">DUF5518 domain-containing protein</fullName>
    </recommendedName>
</protein>
<organism evidence="3 4">
    <name type="scientific">Halobellus limi</name>
    <dbReference type="NCBI Taxonomy" id="699433"/>
    <lineage>
        <taxon>Archaea</taxon>
        <taxon>Methanobacteriati</taxon>
        <taxon>Methanobacteriota</taxon>
        <taxon>Stenosarchaea group</taxon>
        <taxon>Halobacteria</taxon>
        <taxon>Halobacteriales</taxon>
        <taxon>Haloferacaceae</taxon>
        <taxon>Halobellus</taxon>
    </lineage>
</organism>
<dbReference type="Proteomes" id="UP000236740">
    <property type="component" value="Unassembled WGS sequence"/>
</dbReference>
<dbReference type="Pfam" id="PF17647">
    <property type="entry name" value="DUF5518"/>
    <property type="match status" value="1"/>
</dbReference>
<dbReference type="EMBL" id="CP031314">
    <property type="protein sequence ID" value="QCC49569.1"/>
    <property type="molecule type" value="Genomic_DNA"/>
</dbReference>
<name>A0A1H6CGN5_9EURY</name>
<evidence type="ECO:0008006" key="6">
    <source>
        <dbReference type="Google" id="ProtNLM"/>
    </source>
</evidence>